<dbReference type="GO" id="GO:0046872">
    <property type="term" value="F:metal ion binding"/>
    <property type="evidence" value="ECO:0007669"/>
    <property type="project" value="UniProtKB-KW"/>
</dbReference>
<dbReference type="EMBL" id="JAMBOL010000004">
    <property type="protein sequence ID" value="MCM3713991.1"/>
    <property type="molecule type" value="Genomic_DNA"/>
</dbReference>
<evidence type="ECO:0000256" key="1">
    <source>
        <dbReference type="ARBA" id="ARBA00022723"/>
    </source>
</evidence>
<dbReference type="SMART" id="SM01007">
    <property type="entry name" value="Aldolase_II"/>
    <property type="match status" value="1"/>
</dbReference>
<dbReference type="InterPro" id="IPR001303">
    <property type="entry name" value="Aldolase_II/adducin_N"/>
</dbReference>
<dbReference type="SUPFAM" id="SSF53639">
    <property type="entry name" value="AraD/HMP-PK domain-like"/>
    <property type="match status" value="1"/>
</dbReference>
<dbReference type="InterPro" id="IPR050197">
    <property type="entry name" value="Aldolase_class_II_sugar_metab"/>
</dbReference>
<organism evidence="4 5">
    <name type="scientific">Halalkalibacter oceani</name>
    <dbReference type="NCBI Taxonomy" id="1653776"/>
    <lineage>
        <taxon>Bacteria</taxon>
        <taxon>Bacillati</taxon>
        <taxon>Bacillota</taxon>
        <taxon>Bacilli</taxon>
        <taxon>Bacillales</taxon>
        <taxon>Bacillaceae</taxon>
        <taxon>Halalkalibacter</taxon>
    </lineage>
</organism>
<dbReference type="PANTHER" id="PTHR22789">
    <property type="entry name" value="FUCULOSE PHOSPHATE ALDOLASE"/>
    <property type="match status" value="1"/>
</dbReference>
<comment type="caution">
    <text evidence="4">The sequence shown here is derived from an EMBL/GenBank/DDBJ whole genome shotgun (WGS) entry which is preliminary data.</text>
</comment>
<protein>
    <submittedName>
        <fullName evidence="4">Class II aldolase/adducin family protein</fullName>
    </submittedName>
</protein>
<name>A0A9X2INP2_9BACI</name>
<dbReference type="AlphaFoldDB" id="A0A9X2INP2"/>
<sequence>MEQFVNRDSVEDLKKRIVNCIKILNEEGVFELTYGHISCRIPNSDKFLILGHLHESNKNLFDVTEEDIVTMDIEGETLPGEVEAPGERFIHTEVYKRRPEVEAIVHCHPILSTSFSISGVPIMPVNNLGTIFAPEVPIHDYSGQVDTAEKAAAMAETLGNRMAVVLRSHGATIVGSSVEKAALNTLALEHTAKMQLIAHQVGTPRPIPVEETDGIFSEGTKEREYYDTAWDFYSRKYQNHLLKL</sequence>
<dbReference type="RefSeq" id="WP_251222789.1">
    <property type="nucleotide sequence ID" value="NZ_JAMBOL010000004.1"/>
</dbReference>
<proteinExistence type="predicted"/>
<dbReference type="Proteomes" id="UP001139179">
    <property type="component" value="Unassembled WGS sequence"/>
</dbReference>
<evidence type="ECO:0000259" key="3">
    <source>
        <dbReference type="SMART" id="SM01007"/>
    </source>
</evidence>
<dbReference type="GO" id="GO:0019323">
    <property type="term" value="P:pentose catabolic process"/>
    <property type="evidence" value="ECO:0007669"/>
    <property type="project" value="TreeGrafter"/>
</dbReference>
<accession>A0A9X2INP2</accession>
<dbReference type="GO" id="GO:0005829">
    <property type="term" value="C:cytosol"/>
    <property type="evidence" value="ECO:0007669"/>
    <property type="project" value="TreeGrafter"/>
</dbReference>
<gene>
    <name evidence="4" type="ORF">M3202_07820</name>
</gene>
<dbReference type="PANTHER" id="PTHR22789:SF0">
    <property type="entry name" value="3-OXO-TETRONATE 4-PHOSPHATE DECARBOXYLASE-RELATED"/>
    <property type="match status" value="1"/>
</dbReference>
<evidence type="ECO:0000313" key="4">
    <source>
        <dbReference type="EMBL" id="MCM3713991.1"/>
    </source>
</evidence>
<dbReference type="Pfam" id="PF00596">
    <property type="entry name" value="Aldolase_II"/>
    <property type="match status" value="1"/>
</dbReference>
<keyword evidence="5" id="KW-1185">Reference proteome</keyword>
<dbReference type="Gene3D" id="3.40.225.10">
    <property type="entry name" value="Class II aldolase/adducin N-terminal domain"/>
    <property type="match status" value="1"/>
</dbReference>
<evidence type="ECO:0000256" key="2">
    <source>
        <dbReference type="ARBA" id="ARBA00023239"/>
    </source>
</evidence>
<keyword evidence="1" id="KW-0479">Metal-binding</keyword>
<feature type="domain" description="Class II aldolase/adducin N-terminal" evidence="3">
    <location>
        <begin position="15"/>
        <end position="196"/>
    </location>
</feature>
<reference evidence="4" key="1">
    <citation type="submission" date="2022-05" db="EMBL/GenBank/DDBJ databases">
        <title>Comparative Genomics of Spacecraft Associated Microbes.</title>
        <authorList>
            <person name="Tran M.T."/>
            <person name="Wright A."/>
            <person name="Seuylemezian A."/>
            <person name="Eisen J."/>
            <person name="Coil D."/>
        </authorList>
    </citation>
    <scope>NUCLEOTIDE SEQUENCE</scope>
    <source>
        <strain evidence="4">214.1.1</strain>
    </source>
</reference>
<dbReference type="InterPro" id="IPR036409">
    <property type="entry name" value="Aldolase_II/adducin_N_sf"/>
</dbReference>
<evidence type="ECO:0000313" key="5">
    <source>
        <dbReference type="Proteomes" id="UP001139179"/>
    </source>
</evidence>
<keyword evidence="2" id="KW-0456">Lyase</keyword>
<dbReference type="GO" id="GO:0016832">
    <property type="term" value="F:aldehyde-lyase activity"/>
    <property type="evidence" value="ECO:0007669"/>
    <property type="project" value="TreeGrafter"/>
</dbReference>